<dbReference type="RefSeq" id="XP_004994322.1">
    <property type="nucleotide sequence ID" value="XM_004994265.1"/>
</dbReference>
<dbReference type="Proteomes" id="UP000007799">
    <property type="component" value="Unassembled WGS sequence"/>
</dbReference>
<gene>
    <name evidence="7" type="ORF">PTSG_05007</name>
</gene>
<dbReference type="PROSITE" id="PS01358">
    <property type="entry name" value="ZF_RANBP2_1"/>
    <property type="match status" value="1"/>
</dbReference>
<feature type="region of interest" description="Disordered" evidence="5">
    <location>
        <begin position="49"/>
        <end position="105"/>
    </location>
</feature>
<feature type="region of interest" description="Disordered" evidence="5">
    <location>
        <begin position="137"/>
        <end position="170"/>
    </location>
</feature>
<feature type="region of interest" description="Disordered" evidence="5">
    <location>
        <begin position="536"/>
        <end position="569"/>
    </location>
</feature>
<feature type="region of interest" description="Disordered" evidence="5">
    <location>
        <begin position="1150"/>
        <end position="1330"/>
    </location>
</feature>
<feature type="compositionally biased region" description="Pro residues" evidence="5">
    <location>
        <begin position="1175"/>
        <end position="1188"/>
    </location>
</feature>
<evidence type="ECO:0000256" key="5">
    <source>
        <dbReference type="SAM" id="MobiDB-lite"/>
    </source>
</evidence>
<dbReference type="InterPro" id="IPR039360">
    <property type="entry name" value="Ras_GTPase"/>
</dbReference>
<dbReference type="KEGG" id="sre:PTSG_05007"/>
<feature type="compositionally biased region" description="Basic residues" evidence="5">
    <location>
        <begin position="1072"/>
        <end position="1090"/>
    </location>
</feature>
<evidence type="ECO:0000259" key="6">
    <source>
        <dbReference type="PROSITE" id="PS50018"/>
    </source>
</evidence>
<evidence type="ECO:0000256" key="1">
    <source>
        <dbReference type="ARBA" id="ARBA00022468"/>
    </source>
</evidence>
<feature type="compositionally biased region" description="Acidic residues" evidence="5">
    <location>
        <begin position="1228"/>
        <end position="1250"/>
    </location>
</feature>
<dbReference type="eggNOG" id="KOG3508">
    <property type="taxonomic scope" value="Eukaryota"/>
</dbReference>
<feature type="compositionally biased region" description="Basic and acidic residues" evidence="5">
    <location>
        <begin position="1218"/>
        <end position="1227"/>
    </location>
</feature>
<dbReference type="Gene3D" id="1.10.506.10">
    <property type="entry name" value="GTPase Activation - p120gap, domain 1"/>
    <property type="match status" value="1"/>
</dbReference>
<reference evidence="7" key="1">
    <citation type="submission" date="2009-08" db="EMBL/GenBank/DDBJ databases">
        <title>Annotation of Salpingoeca rosetta.</title>
        <authorList>
            <consortium name="The Broad Institute Genome Sequencing Platform"/>
            <person name="Russ C."/>
            <person name="Cuomo C."/>
            <person name="Burger G."/>
            <person name="Gray M.W."/>
            <person name="Holland P.W.H."/>
            <person name="King N."/>
            <person name="Lang F.B.F."/>
            <person name="Roger A.J."/>
            <person name="Ruiz-Trillo I."/>
            <person name="Young S.K."/>
            <person name="Zeng Q."/>
            <person name="Gargeya S."/>
            <person name="Alvarado L."/>
            <person name="Berlin A."/>
            <person name="Chapman S.B."/>
            <person name="Chen Z."/>
            <person name="Freedman E."/>
            <person name="Gellesch M."/>
            <person name="Goldberg J."/>
            <person name="Griggs A."/>
            <person name="Gujja S."/>
            <person name="Heilman E."/>
            <person name="Heiman D."/>
            <person name="Howarth C."/>
            <person name="Mehta T."/>
            <person name="Neiman D."/>
            <person name="Pearson M."/>
            <person name="Roberts A."/>
            <person name="Saif S."/>
            <person name="Shea T."/>
            <person name="Shenoy N."/>
            <person name="Sisk P."/>
            <person name="Stolte C."/>
            <person name="Sykes S."/>
            <person name="White J."/>
            <person name="Yandava C."/>
            <person name="Haas B."/>
            <person name="Nusbaum C."/>
            <person name="Birren B."/>
        </authorList>
    </citation>
    <scope>NUCLEOTIDE SEQUENCE [LARGE SCALE GENOMIC DNA]</scope>
    <source>
        <strain evidence="7">ATCC 50818</strain>
    </source>
</reference>
<evidence type="ECO:0000313" key="8">
    <source>
        <dbReference type="Proteomes" id="UP000007799"/>
    </source>
</evidence>
<keyword evidence="1" id="KW-0343">GTPase activation</keyword>
<dbReference type="CDD" id="cd04519">
    <property type="entry name" value="RasGAP"/>
    <property type="match status" value="1"/>
</dbReference>
<feature type="compositionally biased region" description="Low complexity" evidence="5">
    <location>
        <begin position="137"/>
        <end position="152"/>
    </location>
</feature>
<feature type="compositionally biased region" description="Low complexity" evidence="5">
    <location>
        <begin position="1262"/>
        <end position="1278"/>
    </location>
</feature>
<dbReference type="InParanoid" id="F2U988"/>
<dbReference type="InterPro" id="IPR008936">
    <property type="entry name" value="Rho_GTPase_activation_prot"/>
</dbReference>
<keyword evidence="3" id="KW-0863">Zinc-finger</keyword>
<dbReference type="SMART" id="SM00323">
    <property type="entry name" value="RasGAP"/>
    <property type="match status" value="1"/>
</dbReference>
<evidence type="ECO:0000313" key="7">
    <source>
        <dbReference type="EMBL" id="EGD73291.1"/>
    </source>
</evidence>
<feature type="compositionally biased region" description="Polar residues" evidence="5">
    <location>
        <begin position="1059"/>
        <end position="1071"/>
    </location>
</feature>
<evidence type="ECO:0000256" key="4">
    <source>
        <dbReference type="ARBA" id="ARBA00022833"/>
    </source>
</evidence>
<feature type="compositionally biased region" description="Polar residues" evidence="5">
    <location>
        <begin position="66"/>
        <end position="87"/>
    </location>
</feature>
<sequence length="1330" mass="140511">MANVSRGSPARRDKERGSSFWRFFHIDKPHLEISEATFADVVTRPLPTLPTHESTTHLDPRKHSHASTTAFPFSPGSRPTTASSDAPPQSRARPTAGAARGVASPAATASAPATVAASPLTSPQSAAATASCSSSSSVLASPTVSTSTVTPTKGSHGRGNVDNGDGDGDVTASPAALRRLVESAYRLPLRLRMHWLAVPDSVLREASIPAAQLVTALSHNSFALAKAICTVDGFLTHQTAKWLLTLLESAGVARPFLTSVIKDDINNERAAPMVFRRNTTATRLVSAYFRLIGHDFLCAVLAAPVQNACNSDPIEQVNVRQTGDTATASNRSSGGGVSGGNGAMTPDRRLVMLVGVCQDVCDLLTHNTARFPLSLALLTKDLFDLMEARFPGHGIVVIRSFVFLRLLCPALINPEAFNLLDSKPDPVHHQTLLMMAKLIQSLANFTGAASEVPLPSAIDSPVVRQFIDWNRAGMADLVQQLLARAMATQDGDVPASCQRLADLTAPALWFCPSCNHVNRSDRSDCRECGAHAHRRASNEHTRSHAHAHGHGHGHDPAAPAHMHTPGHGPQLNLLDRCAINLAHLLETKLADIVKNPDTLEPCTVSLECNAKELFLEASMASLGSASVSLGANADTGRASDGSVGSGGVGGAVASSHREFDELVLTDDAIHLHRALDLALTNEKLAHASVVMVVSRGIGLRFLVSRLASLLDALSTKTASACKAFLARWCDPAASIADVPEALCLEHCAAAYSRITIPSTARQMVAALLGNAASHLRSVEGRRPSVEVVASLVATFIKGLMSEKPGAVLQQWSPGLVRLALISTAAFEQRDQQWAVLFMQGLLARCLLTALVSPRRFGVFDRNVPLDFRRGLHTTACTALEPRLLLAWLSSCRFVAQRGWFVAAHEYHTFHAMCGWRGVLGVSRSRCRRVLLARFKDIFLRPTSGESEESSGDDKDAPTPPPPPQSSSAATTTTPTATTTTTTTTGHSGSGEQHDVVLPSASSSNIGGVKTATSSRAETSPAASPEANNITTMISSTSSTNKVGSPRRRAVSHASAAVSKQTATPEQELQQTKRIRRRRRRRRRSRPQQRHKVLVESHTFRLIDPLVIAIYAVTQLHSRIASPLMSPNTHSNDYLELDLWATSRSKTASVATTTAAPTPRPASVSAPVSPLATKAPAPPTPKPSTPPLPVMTTKRTAMTPPAAEESRVGQLLPVPEHAPFGDDNAHSDGDDDADVDDAGAEDGGDEGDAGDDAPRGHPHAGDDGATTTLATSAMASGAAFEDEGRGLDADDTGDADSAVTCDHDGSVNADGDGAGAGDEDDGGGDEAVDGK</sequence>
<dbReference type="InterPro" id="IPR023152">
    <property type="entry name" value="RasGAP_CS"/>
</dbReference>
<feature type="compositionally biased region" description="Low complexity" evidence="5">
    <location>
        <begin position="95"/>
        <end position="105"/>
    </location>
</feature>
<dbReference type="PANTHER" id="PTHR10194:SF60">
    <property type="entry name" value="RAS GTPASE-ACTIVATING PROTEIN RASKOL"/>
    <property type="match status" value="1"/>
</dbReference>
<feature type="compositionally biased region" description="Low complexity" evidence="5">
    <location>
        <begin position="965"/>
        <end position="984"/>
    </location>
</feature>
<dbReference type="InterPro" id="IPR001936">
    <property type="entry name" value="RasGAP_dom"/>
</dbReference>
<feature type="compositionally biased region" description="Low complexity" evidence="5">
    <location>
        <begin position="1027"/>
        <end position="1040"/>
    </location>
</feature>
<proteinExistence type="predicted"/>
<dbReference type="GO" id="GO:0005096">
    <property type="term" value="F:GTPase activator activity"/>
    <property type="evidence" value="ECO:0007669"/>
    <property type="project" value="UniProtKB-KW"/>
</dbReference>
<evidence type="ECO:0000256" key="3">
    <source>
        <dbReference type="ARBA" id="ARBA00022771"/>
    </source>
</evidence>
<dbReference type="GO" id="GO:0008270">
    <property type="term" value="F:zinc ion binding"/>
    <property type="evidence" value="ECO:0007669"/>
    <property type="project" value="UniProtKB-KW"/>
</dbReference>
<dbReference type="Pfam" id="PF00616">
    <property type="entry name" value="RasGAP"/>
    <property type="match status" value="1"/>
</dbReference>
<organism evidence="8">
    <name type="scientific">Salpingoeca rosetta (strain ATCC 50818 / BSB-021)</name>
    <dbReference type="NCBI Taxonomy" id="946362"/>
    <lineage>
        <taxon>Eukaryota</taxon>
        <taxon>Choanoflagellata</taxon>
        <taxon>Craspedida</taxon>
        <taxon>Salpingoecidae</taxon>
        <taxon>Salpingoeca</taxon>
    </lineage>
</organism>
<feature type="compositionally biased region" description="Low complexity" evidence="5">
    <location>
        <begin position="1150"/>
        <end position="1174"/>
    </location>
</feature>
<keyword evidence="4" id="KW-0862">Zinc</keyword>
<evidence type="ECO:0000256" key="2">
    <source>
        <dbReference type="ARBA" id="ARBA00022723"/>
    </source>
</evidence>
<dbReference type="PANTHER" id="PTHR10194">
    <property type="entry name" value="RAS GTPASE-ACTIVATING PROTEINS"/>
    <property type="match status" value="1"/>
</dbReference>
<dbReference type="InterPro" id="IPR001876">
    <property type="entry name" value="Znf_RanBP2"/>
</dbReference>
<accession>F2U988</accession>
<dbReference type="STRING" id="946362.F2U988"/>
<feature type="region of interest" description="Disordered" evidence="5">
    <location>
        <begin position="942"/>
        <end position="1090"/>
    </location>
</feature>
<feature type="compositionally biased region" description="Gly residues" evidence="5">
    <location>
        <begin position="333"/>
        <end position="342"/>
    </location>
</feature>
<dbReference type="SUPFAM" id="SSF48350">
    <property type="entry name" value="GTPase activation domain, GAP"/>
    <property type="match status" value="1"/>
</dbReference>
<dbReference type="PROSITE" id="PS00509">
    <property type="entry name" value="RAS_GTPASE_ACTIV_1"/>
    <property type="match status" value="1"/>
</dbReference>
<feature type="compositionally biased region" description="Acidic residues" evidence="5">
    <location>
        <begin position="1316"/>
        <end position="1330"/>
    </location>
</feature>
<dbReference type="GeneID" id="16074900"/>
<keyword evidence="8" id="KW-1185">Reference proteome</keyword>
<dbReference type="OrthoDB" id="28245at2759"/>
<dbReference type="EMBL" id="GL832965">
    <property type="protein sequence ID" value="EGD73291.1"/>
    <property type="molecule type" value="Genomic_DNA"/>
</dbReference>
<feature type="region of interest" description="Disordered" evidence="5">
    <location>
        <begin position="324"/>
        <end position="343"/>
    </location>
</feature>
<keyword evidence="2" id="KW-0479">Metal-binding</keyword>
<feature type="compositionally biased region" description="Basic and acidic residues" evidence="5">
    <location>
        <begin position="1251"/>
        <end position="1261"/>
    </location>
</feature>
<feature type="compositionally biased region" description="Polar residues" evidence="5">
    <location>
        <begin position="999"/>
        <end position="1021"/>
    </location>
</feature>
<dbReference type="PROSITE" id="PS50018">
    <property type="entry name" value="RAS_GTPASE_ACTIV_2"/>
    <property type="match status" value="1"/>
</dbReference>
<protein>
    <recommendedName>
        <fullName evidence="6">Ras-GAP domain-containing protein</fullName>
    </recommendedName>
</protein>
<name>F2U988_SALR5</name>
<feature type="domain" description="Ras-GAP" evidence="6">
    <location>
        <begin position="235"/>
        <end position="444"/>
    </location>
</feature>